<feature type="region of interest" description="Disordered" evidence="1">
    <location>
        <begin position="516"/>
        <end position="578"/>
    </location>
</feature>
<name>A0A9P0DAR5_PHACE</name>
<organism evidence="2 3">
    <name type="scientific">Phaedon cochleariae</name>
    <name type="common">Mustard beetle</name>
    <dbReference type="NCBI Taxonomy" id="80249"/>
    <lineage>
        <taxon>Eukaryota</taxon>
        <taxon>Metazoa</taxon>
        <taxon>Ecdysozoa</taxon>
        <taxon>Arthropoda</taxon>
        <taxon>Hexapoda</taxon>
        <taxon>Insecta</taxon>
        <taxon>Pterygota</taxon>
        <taxon>Neoptera</taxon>
        <taxon>Endopterygota</taxon>
        <taxon>Coleoptera</taxon>
        <taxon>Polyphaga</taxon>
        <taxon>Cucujiformia</taxon>
        <taxon>Chrysomeloidea</taxon>
        <taxon>Chrysomelidae</taxon>
        <taxon>Chrysomelinae</taxon>
        <taxon>Chrysomelini</taxon>
        <taxon>Phaedon</taxon>
    </lineage>
</organism>
<dbReference type="OrthoDB" id="10053234at2759"/>
<gene>
    <name evidence="2" type="ORF">PHAECO_LOCUS3008</name>
</gene>
<feature type="compositionally biased region" description="Low complexity" evidence="1">
    <location>
        <begin position="553"/>
        <end position="570"/>
    </location>
</feature>
<feature type="region of interest" description="Disordered" evidence="1">
    <location>
        <begin position="1398"/>
        <end position="1452"/>
    </location>
</feature>
<feature type="compositionally biased region" description="Basic and acidic residues" evidence="1">
    <location>
        <begin position="759"/>
        <end position="770"/>
    </location>
</feature>
<feature type="region of interest" description="Disordered" evidence="1">
    <location>
        <begin position="796"/>
        <end position="867"/>
    </location>
</feature>
<feature type="compositionally biased region" description="Basic and acidic residues" evidence="1">
    <location>
        <begin position="1492"/>
        <end position="1503"/>
    </location>
</feature>
<feature type="region of interest" description="Disordered" evidence="1">
    <location>
        <begin position="470"/>
        <end position="497"/>
    </location>
</feature>
<feature type="compositionally biased region" description="Basic and acidic residues" evidence="1">
    <location>
        <begin position="1011"/>
        <end position="1031"/>
    </location>
</feature>
<reference evidence="2" key="2">
    <citation type="submission" date="2022-10" db="EMBL/GenBank/DDBJ databases">
        <authorList>
            <consortium name="ENA_rothamsted_submissions"/>
            <consortium name="culmorum"/>
            <person name="King R."/>
        </authorList>
    </citation>
    <scope>NUCLEOTIDE SEQUENCE</scope>
</reference>
<feature type="compositionally biased region" description="Polar residues" evidence="1">
    <location>
        <begin position="796"/>
        <end position="807"/>
    </location>
</feature>
<feature type="compositionally biased region" description="Polar residues" evidence="1">
    <location>
        <begin position="847"/>
        <end position="867"/>
    </location>
</feature>
<dbReference type="EMBL" id="OU896718">
    <property type="protein sequence ID" value="CAH1118867.1"/>
    <property type="molecule type" value="Genomic_DNA"/>
</dbReference>
<evidence type="ECO:0000313" key="2">
    <source>
        <dbReference type="EMBL" id="CAH1118867.1"/>
    </source>
</evidence>
<feature type="compositionally biased region" description="Polar residues" evidence="1">
    <location>
        <begin position="1229"/>
        <end position="1240"/>
    </location>
</feature>
<feature type="region of interest" description="Disordered" evidence="1">
    <location>
        <begin position="1519"/>
        <end position="1568"/>
    </location>
</feature>
<dbReference type="Proteomes" id="UP001153737">
    <property type="component" value="Chromosome 12"/>
</dbReference>
<feature type="compositionally biased region" description="Polar residues" evidence="1">
    <location>
        <begin position="474"/>
        <end position="484"/>
    </location>
</feature>
<protein>
    <submittedName>
        <fullName evidence="2">Uncharacterized protein</fullName>
    </submittedName>
</protein>
<feature type="region of interest" description="Disordered" evidence="1">
    <location>
        <begin position="1490"/>
        <end position="1509"/>
    </location>
</feature>
<feature type="compositionally biased region" description="Basic residues" evidence="1">
    <location>
        <begin position="530"/>
        <end position="544"/>
    </location>
</feature>
<feature type="region of interest" description="Disordered" evidence="1">
    <location>
        <begin position="1206"/>
        <end position="1288"/>
    </location>
</feature>
<feature type="compositionally biased region" description="Basic and acidic residues" evidence="1">
    <location>
        <begin position="1257"/>
        <end position="1266"/>
    </location>
</feature>
<feature type="region of interest" description="Disordered" evidence="1">
    <location>
        <begin position="736"/>
        <end position="770"/>
    </location>
</feature>
<feature type="region of interest" description="Disordered" evidence="1">
    <location>
        <begin position="995"/>
        <end position="1080"/>
    </location>
</feature>
<feature type="compositionally biased region" description="Polar residues" evidence="1">
    <location>
        <begin position="1000"/>
        <end position="1010"/>
    </location>
</feature>
<feature type="compositionally biased region" description="Basic and acidic residues" evidence="1">
    <location>
        <begin position="1398"/>
        <end position="1419"/>
    </location>
</feature>
<proteinExistence type="predicted"/>
<feature type="compositionally biased region" description="Polar residues" evidence="1">
    <location>
        <begin position="1045"/>
        <end position="1069"/>
    </location>
</feature>
<evidence type="ECO:0000256" key="1">
    <source>
        <dbReference type="SAM" id="MobiDB-lite"/>
    </source>
</evidence>
<evidence type="ECO:0000313" key="3">
    <source>
        <dbReference type="Proteomes" id="UP001153737"/>
    </source>
</evidence>
<sequence length="1593" mass="178671">MLSLEKMDENAGVKGDQDLVVQQKYDPNVDYVINEYMERLGTRLNILETELKYAWRALDLLSQEYIKMWERLEKLEGLLYEQQSVISQLLDFYTTSGTQAQQATVASLQGKLGELEVIREILGNGAIEDGLEEGLDIITHNRSPDIEEMQMEEAMPDEAFYKSLNQAYREDLVGGEPSYRMSQLGMIWEEREEGSDNAERKPIDTSVRLEASQDIYSALDYKDYRGNTPCIGDDDLAQLTKIDSIDHITIEKLDELDRLSNKLQQDSVNIKHLRRKLLESPVSMNEAEGEHIDVTNVTDLSNIDETLQQIYEDEKWSFASEIKDKNEFLMLAKSDLPNMLSFSSKSGSRFSLTDADKEVAETLAGDSSRSPTSPRRRTSDLSTCNAPFTTVTGRLAYSAAVQHVEQAEAAAAAAAMSVPHSNNPFYCDSPELNSLISASYETQPGIFNMRNGKPSSPTLSICSIRTRQDGYIDPSTSPKISQNHSPPPPAPDRDASFLNKAASSNNVFLDTNVASASTSHNHERLSPKPHSPKSTKSSPRRAKSHSFSMAPAKSDSGLSSMSGWSSLEKSPGSPKNGKIYADGKHSRLVSPVPMNYNATMAGSRPFMESSLDSKLSEAFLPGGHQLSAFTTVKSPCGIDALDGYGNFVPAPAPASDINVSPNRKKKPIEYATTTDDDFSGSSIYQFNQPAIYSVAGSNRDSYTCVYTGSNADYSSQTNYPDLIEPYENNEYFNSQQKNCYHSSPGSETDATQSRYKSSGSRDPEDFTNHEGYKTAMHRTMFPTGNITDALSYYPTSSRNDTSTNQYVDLSPWHRNGSSRAPDRPTRTSESPEACYNTPPQPERSHSHNPQQTFDNSQNGDQHSGQWSQRQEIPYLDLDLRNKNVPEYVVQQQHGQNLYYDPSGVIMTQSGYLTISSSTDHRTQHHSEAPKKMKRANTLKSAMHSVSHWLPTLHLPKRSRSHSLPGVKRENMRGHLSKKKKKNGIVSTVSDIIQKAKRKTSISQHYSSSLSDPEHSENEWSTDRTRYVTSEDDRSEDSSSLFSESMCETDSEFSTIENNSKSKRVSQTEQKTNDKYGLQPVFETDSNLPEETDIVDRSDHNDTTEEMTNSSVPFLSVAIPKKNSLPTEKSPDDLDTDNKMVVLVGGGASMEFAVSRALGRYRQRQTSFSDDPLFNEEDEIILEEITEEREEPTQSAPQMYNKILPEQKSSDSQTSSENNKHNVADEVTVSEDSPSTISIKSHTNRFLPKQQLSLEIPGGRDDDDSRSTHSWRSTSRVSSRRQSTEDSIDSEDEWYCYELRKLEEMERQTHLEQEMGATLLEEPEPLEDEQYEPNEDVRERMSFVLRELRMTAKVTEGVLDEEDNKLLAVQGKRNREKKRPSFHLDNAAALFEKIKHYHHEESQDEVIEKAVTEDRPERLELPSPNEQSSGATSGPDSAHSTDEYDEAEMAVNDEFARCHVSKENEEDENQRAGVVTNGNVVLEIPKIQLESETPAKEEKEDKEGIQGGSRWKLLKTLKERKAEEKSNQGKMPVQPVVEKTNKDSGIAGDQARANGHPGDNPFYSNIDSMPDIRPIRRKSIPLVSDLVSSHFPSS</sequence>
<feature type="compositionally biased region" description="Low complexity" evidence="1">
    <location>
        <begin position="1267"/>
        <end position="1280"/>
    </location>
</feature>
<keyword evidence="3" id="KW-1185">Reference proteome</keyword>
<feature type="compositionally biased region" description="Polar residues" evidence="1">
    <location>
        <begin position="1423"/>
        <end position="1434"/>
    </location>
</feature>
<feature type="region of interest" description="Disordered" evidence="1">
    <location>
        <begin position="361"/>
        <end position="384"/>
    </location>
</feature>
<accession>A0A9P0DAR5</accession>
<feature type="compositionally biased region" description="Polar residues" evidence="1">
    <location>
        <begin position="736"/>
        <end position="758"/>
    </location>
</feature>
<feature type="region of interest" description="Disordered" evidence="1">
    <location>
        <begin position="1316"/>
        <end position="1336"/>
    </location>
</feature>
<feature type="compositionally biased region" description="Acidic residues" evidence="1">
    <location>
        <begin position="1320"/>
        <end position="1333"/>
    </location>
</feature>
<reference evidence="2" key="1">
    <citation type="submission" date="2022-01" db="EMBL/GenBank/DDBJ databases">
        <authorList>
            <person name="King R."/>
        </authorList>
    </citation>
    <scope>NUCLEOTIDE SEQUENCE</scope>
</reference>